<proteinExistence type="predicted"/>
<feature type="compositionally biased region" description="Low complexity" evidence="17">
    <location>
        <begin position="872"/>
        <end position="883"/>
    </location>
</feature>
<dbReference type="Gene3D" id="1.10.510.10">
    <property type="entry name" value="Transferase(Phosphotransferase) domain 1"/>
    <property type="match status" value="4"/>
</dbReference>
<dbReference type="InterPro" id="IPR017441">
    <property type="entry name" value="Protein_kinase_ATP_BS"/>
</dbReference>
<feature type="domain" description="Gnk2-homologous" evidence="20">
    <location>
        <begin position="642"/>
        <end position="747"/>
    </location>
</feature>
<feature type="transmembrane region" description="Helical" evidence="18">
    <location>
        <begin position="897"/>
        <end position="920"/>
    </location>
</feature>
<feature type="domain" description="Protein kinase" evidence="19">
    <location>
        <begin position="281"/>
        <end position="563"/>
    </location>
</feature>
<dbReference type="GO" id="GO:0004674">
    <property type="term" value="F:protein serine/threonine kinase activity"/>
    <property type="evidence" value="ECO:0007669"/>
    <property type="project" value="UniProtKB-KW"/>
</dbReference>
<comment type="catalytic activity">
    <reaction evidence="14">
        <text>L-seryl-[protein] + ATP = O-phospho-L-seryl-[protein] + ADP + H(+)</text>
        <dbReference type="Rhea" id="RHEA:17989"/>
        <dbReference type="Rhea" id="RHEA-COMP:9863"/>
        <dbReference type="Rhea" id="RHEA-COMP:11604"/>
        <dbReference type="ChEBI" id="CHEBI:15378"/>
        <dbReference type="ChEBI" id="CHEBI:29999"/>
        <dbReference type="ChEBI" id="CHEBI:30616"/>
        <dbReference type="ChEBI" id="CHEBI:83421"/>
        <dbReference type="ChEBI" id="CHEBI:456216"/>
    </reaction>
</comment>
<dbReference type="InterPro" id="IPR008271">
    <property type="entry name" value="Ser/Thr_kinase_AS"/>
</dbReference>
<sequence length="1271" mass="143073">MEMLKLFTNAYPTTSSLPIAVMSPVLISSFQLSHPTPPEPTDSSVLLSSPRYSHQNFDTIRAATNNFSEESRVVEGGFGVVYKGRLENGQEIAVKRLSRGSLQVSEEFNIEIIQIDETQKNTRRIAGTYGYMFPEYAMHGNFSIKSDVYSYEVLLLEIISGKKNHTFSLLGIGEDMSTYAWKLWNDGTPLEILESGLRDKCSRDMSKDEVLLNRGKQSLTGVNCGHRGSNCNYCLDNSSFCGMVVAASKSKEEIHCIIDQMSTAESLQFDFKTINDATNNFSEENRLGEGGFGAVYKGMLDNGQEIAVKRLSRRSLQGSEEFKNEVMVVSKLQHRNLVRLLGFCLEGEEKILIYEYIPNKSLDYFLFGLCADSKRRQELDWLSRYKIINGIAREILYLHEDSRLRIIHRDLKASNVLLDDNMHPKISDFGIARIIQVADQNNQANITNRIVGTYGYMSPEYAMYGNFSTKSDVYSFGVLILEIISGKKNSTFYLSELAEDILTYAWKLWKEEMALELSDPSLETRYSKDEVLRCIHIGLLCVQDDPSRRPSMASIVLMLNTYSVPLPLPEEPTIFMHNTDNAIVINSDQLATNLFISSTNEISITDRPTFFKLQYNSFTMLNLLTFIFLLNLLTHGNAQNEASYPYRRCLTGNFTQNSTYQANLNLLFSTLSTNGPPTNRFFNTSVGRSPNDTVYGLFQCRGDVTNATCRTFLATATRDAERLYCPLAKGAVIWYDEIIFRYSDQPFFSIITSTPNLRLLNLVNIDGDKARFNQLVMSTLRATAALAASSMDELFATQMANFTQDRNIYTLAQCTGDLSNTDCGECLRQATNEIPNCCTDKQGGRVLLPSCIVRYEVYSFYETSIPPPATPTPISTIPSRPLLPSSPPPGERRSSTVLIVAIVAPITVSILLFVMGCCFLRQRAKKRDSAVKEDSGTFLLFNHNIVDEMTTSDSLQFDFKTIEAATNKFSEENRLGEGGFGAVFKGRLDNGQEIAVKRLSRGSLQGSEEFKNEVMLVAKLQHRNLVRLLGFCLEDQEGQKQLDWLKRYKIINGIARGILYLHEDSRLRIIHRDLKASNILLDGDMNAKISDFGMARIIQMDQSQGNYTSRIVGTYGYMSPEYAMHGNFSMKSDIYSFGVLVLEIISGRKNNTFYLSDLAEDILTYAWALWKDGIPLELLDPMLKDNYSRNEVLRCIHIALLCVQEDPNSRPSMASIVLMLNSYSVTLPIPKEPALFVRSKDNGNTIGSDHSSNKSTKCSVNETSLSELHPR</sequence>
<dbReference type="CDD" id="cd23509">
    <property type="entry name" value="Gnk2-like"/>
    <property type="match status" value="2"/>
</dbReference>
<evidence type="ECO:0000256" key="2">
    <source>
        <dbReference type="ARBA" id="ARBA00022527"/>
    </source>
</evidence>
<evidence type="ECO:0000256" key="1">
    <source>
        <dbReference type="ARBA" id="ARBA00004167"/>
    </source>
</evidence>
<dbReference type="InterPro" id="IPR000719">
    <property type="entry name" value="Prot_kinase_dom"/>
</dbReference>
<dbReference type="PROSITE" id="PS50011">
    <property type="entry name" value="PROTEIN_KINASE_DOM"/>
    <property type="match status" value="2"/>
</dbReference>
<dbReference type="PROSITE" id="PS51473">
    <property type="entry name" value="GNK2"/>
    <property type="match status" value="2"/>
</dbReference>
<organism evidence="21 22">
    <name type="scientific">Cucumis melo var. makuwa</name>
    <name type="common">Oriental melon</name>
    <dbReference type="NCBI Taxonomy" id="1194695"/>
    <lineage>
        <taxon>Eukaryota</taxon>
        <taxon>Viridiplantae</taxon>
        <taxon>Streptophyta</taxon>
        <taxon>Embryophyta</taxon>
        <taxon>Tracheophyta</taxon>
        <taxon>Spermatophyta</taxon>
        <taxon>Magnoliopsida</taxon>
        <taxon>eudicotyledons</taxon>
        <taxon>Gunneridae</taxon>
        <taxon>Pentapetalae</taxon>
        <taxon>rosids</taxon>
        <taxon>fabids</taxon>
        <taxon>Cucurbitales</taxon>
        <taxon>Cucurbitaceae</taxon>
        <taxon>Benincaseae</taxon>
        <taxon>Cucumis</taxon>
    </lineage>
</organism>
<dbReference type="InterPro" id="IPR038408">
    <property type="entry name" value="GNK2_sf"/>
</dbReference>
<dbReference type="CDD" id="cd14066">
    <property type="entry name" value="STKc_IRAK"/>
    <property type="match status" value="1"/>
</dbReference>
<keyword evidence="11 18" id="KW-0472">Membrane</keyword>
<dbReference type="EMBL" id="SSTE01007279">
    <property type="protein sequence ID" value="KAA0056887.1"/>
    <property type="molecule type" value="Genomic_DNA"/>
</dbReference>
<feature type="domain" description="Protein kinase" evidence="19">
    <location>
        <begin position="969"/>
        <end position="1224"/>
    </location>
</feature>
<keyword evidence="6" id="KW-0677">Repeat</keyword>
<keyword evidence="10 18" id="KW-1133">Transmembrane helix</keyword>
<keyword evidence="5" id="KW-0732">Signal</keyword>
<feature type="region of interest" description="Disordered" evidence="17">
    <location>
        <begin position="869"/>
        <end position="889"/>
    </location>
</feature>
<evidence type="ECO:0000256" key="4">
    <source>
        <dbReference type="ARBA" id="ARBA00022692"/>
    </source>
</evidence>
<reference evidence="21 22" key="1">
    <citation type="submission" date="2019-08" db="EMBL/GenBank/DDBJ databases">
        <title>Draft genome sequences of two oriental melons (Cucumis melo L. var makuwa).</title>
        <authorList>
            <person name="Kwon S.-Y."/>
        </authorList>
    </citation>
    <scope>NUCLEOTIDE SEQUENCE [LARGE SCALE GENOMIC DNA]</scope>
    <source>
        <strain evidence="22">cv. SW 3</strain>
        <tissue evidence="21">Leaf</tissue>
    </source>
</reference>
<keyword evidence="8 21" id="KW-0418">Kinase</keyword>
<gene>
    <name evidence="21" type="ORF">E6C27_scaffold96G00560</name>
</gene>
<evidence type="ECO:0000256" key="18">
    <source>
        <dbReference type="SAM" id="Phobius"/>
    </source>
</evidence>
<evidence type="ECO:0000259" key="20">
    <source>
        <dbReference type="PROSITE" id="PS51473"/>
    </source>
</evidence>
<dbReference type="FunFam" id="1.10.510.10:FF:000129">
    <property type="entry name" value="cysteine-rich receptor-like protein kinase 10"/>
    <property type="match status" value="2"/>
</dbReference>
<evidence type="ECO:0000256" key="14">
    <source>
        <dbReference type="ARBA" id="ARBA00047558"/>
    </source>
</evidence>
<keyword evidence="13" id="KW-0325">Glycoprotein</keyword>
<dbReference type="SMART" id="SM00220">
    <property type="entry name" value="S_TKc"/>
    <property type="match status" value="2"/>
</dbReference>
<dbReference type="Gene3D" id="3.30.430.20">
    <property type="entry name" value="Gnk2 domain, C-X8-C-X2-C motif"/>
    <property type="match status" value="2"/>
</dbReference>
<keyword evidence="7 16" id="KW-0547">Nucleotide-binding</keyword>
<dbReference type="InterPro" id="IPR011009">
    <property type="entry name" value="Kinase-like_dom_sf"/>
</dbReference>
<dbReference type="GO" id="GO:0005524">
    <property type="term" value="F:ATP binding"/>
    <property type="evidence" value="ECO:0007669"/>
    <property type="project" value="UniProtKB-UniRule"/>
</dbReference>
<evidence type="ECO:0000256" key="6">
    <source>
        <dbReference type="ARBA" id="ARBA00022737"/>
    </source>
</evidence>
<evidence type="ECO:0000313" key="22">
    <source>
        <dbReference type="Proteomes" id="UP000321393"/>
    </source>
</evidence>
<evidence type="ECO:0000256" key="15">
    <source>
        <dbReference type="ARBA" id="ARBA00047951"/>
    </source>
</evidence>
<evidence type="ECO:0000256" key="10">
    <source>
        <dbReference type="ARBA" id="ARBA00022989"/>
    </source>
</evidence>
<dbReference type="OrthoDB" id="688481at2759"/>
<keyword evidence="9 16" id="KW-0067">ATP-binding</keyword>
<dbReference type="SUPFAM" id="SSF56112">
    <property type="entry name" value="Protein kinase-like (PK-like)"/>
    <property type="match status" value="3"/>
</dbReference>
<evidence type="ECO:0000256" key="9">
    <source>
        <dbReference type="ARBA" id="ARBA00022840"/>
    </source>
</evidence>
<feature type="domain" description="Gnk2-homologous" evidence="20">
    <location>
        <begin position="753"/>
        <end position="860"/>
    </location>
</feature>
<feature type="binding site" evidence="16">
    <location>
        <position position="997"/>
    </location>
    <ligand>
        <name>ATP</name>
        <dbReference type="ChEBI" id="CHEBI:30616"/>
    </ligand>
</feature>
<comment type="subcellular location">
    <subcellularLocation>
        <location evidence="1">Membrane</location>
        <topology evidence="1">Single-pass membrane protein</topology>
    </subcellularLocation>
</comment>
<evidence type="ECO:0000313" key="21">
    <source>
        <dbReference type="EMBL" id="KAA0056887.1"/>
    </source>
</evidence>
<dbReference type="FunFam" id="3.30.200.20:FF:000142">
    <property type="entry name" value="Cysteine-rich receptor-like protein kinase 10"/>
    <property type="match status" value="2"/>
</dbReference>
<evidence type="ECO:0000256" key="3">
    <source>
        <dbReference type="ARBA" id="ARBA00022679"/>
    </source>
</evidence>
<dbReference type="PROSITE" id="PS00108">
    <property type="entry name" value="PROTEIN_KINASE_ST"/>
    <property type="match status" value="2"/>
</dbReference>
<evidence type="ECO:0000256" key="12">
    <source>
        <dbReference type="ARBA" id="ARBA00023170"/>
    </source>
</evidence>
<dbReference type="FunFam" id="3.30.430.20:FF:000012">
    <property type="entry name" value="Cysteine-rich receptor-like protein kinase 25"/>
    <property type="match status" value="1"/>
</dbReference>
<evidence type="ECO:0000256" key="7">
    <source>
        <dbReference type="ARBA" id="ARBA00022741"/>
    </source>
</evidence>
<keyword evidence="2" id="KW-0723">Serine/threonine-protein kinase</keyword>
<dbReference type="PANTHER" id="PTHR27002:SF1050">
    <property type="entry name" value="CYSTEINE-RICH RECEPTOR-LIKE PROTEIN KINASE 5"/>
    <property type="match status" value="1"/>
</dbReference>
<evidence type="ECO:0000259" key="19">
    <source>
        <dbReference type="PROSITE" id="PS50011"/>
    </source>
</evidence>
<evidence type="ECO:0000256" key="13">
    <source>
        <dbReference type="ARBA" id="ARBA00023180"/>
    </source>
</evidence>
<comment type="catalytic activity">
    <reaction evidence="15">
        <text>L-threonyl-[protein] + ATP = O-phospho-L-threonyl-[protein] + ADP + H(+)</text>
        <dbReference type="Rhea" id="RHEA:46608"/>
        <dbReference type="Rhea" id="RHEA-COMP:11060"/>
        <dbReference type="Rhea" id="RHEA-COMP:11605"/>
        <dbReference type="ChEBI" id="CHEBI:15378"/>
        <dbReference type="ChEBI" id="CHEBI:30013"/>
        <dbReference type="ChEBI" id="CHEBI:30616"/>
        <dbReference type="ChEBI" id="CHEBI:61977"/>
        <dbReference type="ChEBI" id="CHEBI:456216"/>
    </reaction>
</comment>
<evidence type="ECO:0000256" key="16">
    <source>
        <dbReference type="PROSITE-ProRule" id="PRU10141"/>
    </source>
</evidence>
<keyword evidence="12 21" id="KW-0675">Receptor</keyword>
<dbReference type="AlphaFoldDB" id="A0A5A7UQH5"/>
<evidence type="ECO:0000256" key="5">
    <source>
        <dbReference type="ARBA" id="ARBA00022729"/>
    </source>
</evidence>
<dbReference type="InterPro" id="IPR001245">
    <property type="entry name" value="Ser-Thr/Tyr_kinase_cat_dom"/>
</dbReference>
<dbReference type="GO" id="GO:0042742">
    <property type="term" value="P:defense response to bacterium"/>
    <property type="evidence" value="ECO:0007669"/>
    <property type="project" value="TreeGrafter"/>
</dbReference>
<dbReference type="InterPro" id="IPR002902">
    <property type="entry name" value="GNK2"/>
</dbReference>
<evidence type="ECO:0000256" key="17">
    <source>
        <dbReference type="SAM" id="MobiDB-lite"/>
    </source>
</evidence>
<dbReference type="PANTHER" id="PTHR27002">
    <property type="entry name" value="RECEPTOR-LIKE SERINE/THREONINE-PROTEIN KINASE SD1-8"/>
    <property type="match status" value="1"/>
</dbReference>
<dbReference type="Proteomes" id="UP000321393">
    <property type="component" value="Unassembled WGS sequence"/>
</dbReference>
<dbReference type="Gene3D" id="3.30.200.20">
    <property type="entry name" value="Phosphorylase Kinase, domain 1"/>
    <property type="match status" value="2"/>
</dbReference>
<protein>
    <submittedName>
        <fullName evidence="21">Cysteine-rich receptor-like protein kinase 10</fullName>
    </submittedName>
</protein>
<dbReference type="Pfam" id="PF07714">
    <property type="entry name" value="PK_Tyr_Ser-Thr"/>
    <property type="match status" value="2"/>
</dbReference>
<name>A0A5A7UQH5_CUCMM</name>
<accession>A0A5A7UQH5</accession>
<dbReference type="GO" id="GO:0005886">
    <property type="term" value="C:plasma membrane"/>
    <property type="evidence" value="ECO:0007669"/>
    <property type="project" value="TreeGrafter"/>
</dbReference>
<comment type="caution">
    <text evidence="21">The sequence shown here is derived from an EMBL/GenBank/DDBJ whole genome shotgun (WGS) entry which is preliminary data.</text>
</comment>
<feature type="region of interest" description="Disordered" evidence="17">
    <location>
        <begin position="1246"/>
        <end position="1271"/>
    </location>
</feature>
<evidence type="ECO:0000256" key="8">
    <source>
        <dbReference type="ARBA" id="ARBA00022777"/>
    </source>
</evidence>
<feature type="binding site" evidence="16">
    <location>
        <position position="309"/>
    </location>
    <ligand>
        <name>ATP</name>
        <dbReference type="ChEBI" id="CHEBI:30616"/>
    </ligand>
</feature>
<dbReference type="Pfam" id="PF01657">
    <property type="entry name" value="Stress-antifung"/>
    <property type="match status" value="2"/>
</dbReference>
<keyword evidence="4 18" id="KW-0812">Transmembrane</keyword>
<keyword evidence="3" id="KW-0808">Transferase</keyword>
<evidence type="ECO:0000256" key="11">
    <source>
        <dbReference type="ARBA" id="ARBA00023136"/>
    </source>
</evidence>
<dbReference type="PROSITE" id="PS00107">
    <property type="entry name" value="PROTEIN_KINASE_ATP"/>
    <property type="match status" value="2"/>
</dbReference>